<gene>
    <name evidence="2" type="ORF">MAR_026773</name>
</gene>
<evidence type="ECO:0000256" key="1">
    <source>
        <dbReference type="SAM" id="Phobius"/>
    </source>
</evidence>
<reference evidence="2" key="1">
    <citation type="submission" date="2022-11" db="EMBL/GenBank/DDBJ databases">
        <title>Centuries of genome instability and evolution in soft-shell clam transmissible cancer (bioRxiv).</title>
        <authorList>
            <person name="Hart S.F.M."/>
            <person name="Yonemitsu M.A."/>
            <person name="Giersch R.M."/>
            <person name="Beal B.F."/>
            <person name="Arriagada G."/>
            <person name="Davis B.W."/>
            <person name="Ostrander E.A."/>
            <person name="Goff S.P."/>
            <person name="Metzger M.J."/>
        </authorList>
    </citation>
    <scope>NUCLEOTIDE SEQUENCE</scope>
    <source>
        <strain evidence="2">MELC-2E11</strain>
        <tissue evidence="2">Siphon/mantle</tissue>
    </source>
</reference>
<protein>
    <submittedName>
        <fullName evidence="2">Uncharacterized protein</fullName>
    </submittedName>
</protein>
<feature type="transmembrane region" description="Helical" evidence="1">
    <location>
        <begin position="20"/>
        <end position="40"/>
    </location>
</feature>
<name>A0ABY7EVP4_MYAAR</name>
<organism evidence="2 3">
    <name type="scientific">Mya arenaria</name>
    <name type="common">Soft-shell clam</name>
    <dbReference type="NCBI Taxonomy" id="6604"/>
    <lineage>
        <taxon>Eukaryota</taxon>
        <taxon>Metazoa</taxon>
        <taxon>Spiralia</taxon>
        <taxon>Lophotrochozoa</taxon>
        <taxon>Mollusca</taxon>
        <taxon>Bivalvia</taxon>
        <taxon>Autobranchia</taxon>
        <taxon>Heteroconchia</taxon>
        <taxon>Euheterodonta</taxon>
        <taxon>Imparidentia</taxon>
        <taxon>Neoheterodontei</taxon>
        <taxon>Myida</taxon>
        <taxon>Myoidea</taxon>
        <taxon>Myidae</taxon>
        <taxon>Mya</taxon>
    </lineage>
</organism>
<keyword evidence="1" id="KW-0472">Membrane</keyword>
<proteinExistence type="predicted"/>
<dbReference type="EMBL" id="CP111019">
    <property type="protein sequence ID" value="WAR12593.1"/>
    <property type="molecule type" value="Genomic_DNA"/>
</dbReference>
<keyword evidence="1" id="KW-1133">Transmembrane helix</keyword>
<evidence type="ECO:0000313" key="2">
    <source>
        <dbReference type="EMBL" id="WAR12593.1"/>
    </source>
</evidence>
<keyword evidence="1" id="KW-0812">Transmembrane</keyword>
<sequence length="145" mass="16061">MFERKRSVVTLSGNAGMTPTGSVFAVEIQAVLVTVALYLSGTTNCDAARRTLPMCQESDGRDLQMTPPNSWSPPLLTTTVGEQWAPRLLKPQERNKEYIYRVNFCASFSVKGGSFFRGLLQQIKPGMLPQHAVPADSQLMRLNIK</sequence>
<keyword evidence="3" id="KW-1185">Reference proteome</keyword>
<dbReference type="Proteomes" id="UP001164746">
    <property type="component" value="Chromosome 8"/>
</dbReference>
<accession>A0ABY7EVP4</accession>
<feature type="non-terminal residue" evidence="2">
    <location>
        <position position="145"/>
    </location>
</feature>
<evidence type="ECO:0000313" key="3">
    <source>
        <dbReference type="Proteomes" id="UP001164746"/>
    </source>
</evidence>